<dbReference type="RefSeq" id="XP_043049687.1">
    <property type="nucleotide sequence ID" value="XM_043195514.1"/>
</dbReference>
<dbReference type="GeneID" id="66118222"/>
<evidence type="ECO:0000313" key="2">
    <source>
        <dbReference type="EMBL" id="KAG7194140.1"/>
    </source>
</evidence>
<comment type="caution">
    <text evidence="2">The sequence shown here is derived from an EMBL/GenBank/DDBJ whole genome shotgun (WGS) entry which is preliminary data.</text>
</comment>
<comment type="similarity">
    <text evidence="1">Belongs to the STXBP/unc-18/SEC1 family.</text>
</comment>
<sequence length="662" mass="74993">MSLAEGETLRDKQIGLLERMLHLNRDGTPDLTLAMDKEEIIWKVLIMDLKAQEIISSILRMNDLMKCGITWHSLINIRRVNMPDTPAIYFVEPTIENIVIIIEDINLDKYDEFYINFTTSIDRNLLEEFAKKASMLGKANKIKQIYDQYLNFVVTESNLFSLGMSKYFYKFNNPRVSEDEIEQYVEKISNGLLSAVITSDSIPIIRCPQGGAAELIATLLDSKLRDYLNNSRGLSNGGAPAGGGGALNVNKRPVLVLLDRNIDLTSMFAHSWIYQCMVSDVFTLKRNRITIRKYSEKSSNNPTQQEYDLDPRDFFWNKYSGLPFPDTVENADIELNLYKKEAQELTNKTGISSMNDINNLKSDDSADTYHIQQAVDLLPELTIRKRTLDMHMDILASLIGELQAKNLDKFFEVEQNVGSTKVQQEFLNLFNEASERNNGSDKLRTFLILILTVDTLSDDFIQTIRKKFSETYPELDLSSFDYIVKFKQLSKLNNYANFNDYSQKSNSGSDVSNNASALLGGLSSKLYGLTEGRITEGLTSIASKIKNFIPEKKQLPITNIVESIMDPLNNASKSWIQVTDEYLFFDPKLRGGHSKQPKRQAYDDSLVFVVGGGNYIEYQNLQEWAASSTQAGSKDSKRVIYGSTDIISPTLFLEECAELGRA</sequence>
<proteinExistence type="inferred from homology"/>
<dbReference type="InterPro" id="IPR001619">
    <property type="entry name" value="Sec1-like"/>
</dbReference>
<keyword evidence="3" id="KW-1185">Reference proteome</keyword>
<dbReference type="Pfam" id="PF00995">
    <property type="entry name" value="Sec1"/>
    <property type="match status" value="1"/>
</dbReference>
<dbReference type="Proteomes" id="UP000790833">
    <property type="component" value="Unassembled WGS sequence"/>
</dbReference>
<name>A0A9P7VAF0_9ASCO</name>
<gene>
    <name evidence="2" type="primary">SLY1</name>
    <name evidence="2" type="ORF">KQ657_004848</name>
</gene>
<accession>A0A9P7VAF0</accession>
<dbReference type="EMBL" id="JAHMUF010000008">
    <property type="protein sequence ID" value="KAG7194140.1"/>
    <property type="molecule type" value="Genomic_DNA"/>
</dbReference>
<dbReference type="InterPro" id="IPR043154">
    <property type="entry name" value="Sec-1-like_dom1"/>
</dbReference>
<dbReference type="InterPro" id="IPR027482">
    <property type="entry name" value="Sec1-like_dom2"/>
</dbReference>
<dbReference type="SUPFAM" id="SSF56815">
    <property type="entry name" value="Sec1/munc18-like (SM) proteins"/>
    <property type="match status" value="1"/>
</dbReference>
<dbReference type="Gene3D" id="3.40.50.1910">
    <property type="match status" value="1"/>
</dbReference>
<dbReference type="InterPro" id="IPR043127">
    <property type="entry name" value="Sec-1-like_dom3a"/>
</dbReference>
<dbReference type="Gene3D" id="1.25.40.60">
    <property type="match status" value="1"/>
</dbReference>
<dbReference type="OrthoDB" id="10251230at2759"/>
<dbReference type="InterPro" id="IPR036045">
    <property type="entry name" value="Sec1-like_sf"/>
</dbReference>
<dbReference type="AlphaFoldDB" id="A0A9P7VAF0"/>
<evidence type="ECO:0000256" key="1">
    <source>
        <dbReference type="ARBA" id="ARBA00009884"/>
    </source>
</evidence>
<evidence type="ECO:0000313" key="3">
    <source>
        <dbReference type="Proteomes" id="UP000790833"/>
    </source>
</evidence>
<dbReference type="Gene3D" id="3.40.50.2060">
    <property type="match status" value="1"/>
</dbReference>
<dbReference type="GO" id="GO:0016192">
    <property type="term" value="P:vesicle-mediated transport"/>
    <property type="evidence" value="ECO:0007669"/>
    <property type="project" value="InterPro"/>
</dbReference>
<dbReference type="PIRSF" id="PIRSF005715">
    <property type="entry name" value="VPS45_Sec1"/>
    <property type="match status" value="1"/>
</dbReference>
<dbReference type="PANTHER" id="PTHR11679">
    <property type="entry name" value="VESICLE PROTEIN SORTING-ASSOCIATED"/>
    <property type="match status" value="1"/>
</dbReference>
<organism evidence="2 3">
    <name type="scientific">Scheffersomyces spartinae</name>
    <dbReference type="NCBI Taxonomy" id="45513"/>
    <lineage>
        <taxon>Eukaryota</taxon>
        <taxon>Fungi</taxon>
        <taxon>Dikarya</taxon>
        <taxon>Ascomycota</taxon>
        <taxon>Saccharomycotina</taxon>
        <taxon>Pichiomycetes</taxon>
        <taxon>Debaryomycetaceae</taxon>
        <taxon>Scheffersomyces</taxon>
    </lineage>
</organism>
<protein>
    <submittedName>
        <fullName evidence="2">Vesicle trafficking between the ER and Golgi</fullName>
    </submittedName>
</protein>
<dbReference type="Gene3D" id="3.90.830.10">
    <property type="entry name" value="Syntaxin Binding Protein 1, Chain A, domain 2"/>
    <property type="match status" value="1"/>
</dbReference>
<reference evidence="2" key="1">
    <citation type="submission" date="2021-03" db="EMBL/GenBank/DDBJ databases">
        <authorList>
            <person name="Palmer J.M."/>
        </authorList>
    </citation>
    <scope>NUCLEOTIDE SEQUENCE</scope>
    <source>
        <strain evidence="2">ARV_011</strain>
    </source>
</reference>